<feature type="transmembrane region" description="Helical" evidence="2">
    <location>
        <begin position="97"/>
        <end position="117"/>
    </location>
</feature>
<keyword evidence="5" id="KW-1185">Reference proteome</keyword>
<keyword evidence="2" id="KW-0812">Transmembrane</keyword>
<feature type="region of interest" description="Disordered" evidence="1">
    <location>
        <begin position="743"/>
        <end position="771"/>
    </location>
</feature>
<feature type="transmembrane region" description="Helical" evidence="2">
    <location>
        <begin position="257"/>
        <end position="279"/>
    </location>
</feature>
<evidence type="ECO:0008006" key="7">
    <source>
        <dbReference type="Google" id="ProtNLM"/>
    </source>
</evidence>
<dbReference type="KEGG" id="spla:CP981_05825"/>
<sequence>MHGVGGTTAQEMLGDPRVQLITGDDTAACYRRTDDADAEQRPDDYRGEPVREAYCWSNLTSGNGARALWLILVPFMVANLAHWMRPAAPSEHPAQRIYDLLVRILALTLTVLLAAAACEVALDLTAWQCAGTTVCAAGKSWMGFLSPDNSGWWSAPGRRLALASMVPLLVIGFLWGLSRRTWSAYESASPPPRLPGTSRDTPVAERTALSREGFWYGRRLVARLRAAHTTAGVLTVAAVLLAAAAKADGDGGHPVLAVTGRALTALVIVLAAATLIVVWRTARSEGAPDVSSDHLVVRTLPFASLAVLALTLVYTGWARPGARSRGPLPGADAFGGIAVFQGVLVLALAVTAWVLQRAARDDARTALRGMGGPAVALLACAVGGVLSGGVAQRFADWLDGGATPGQAHAPIPGPPVLLSWQASVIPVLLVVVAAVAVLAAIRMVIVRNRVAKDVPGLYDPREQPDAGRTKRIAATIAGAGLTDSAPVLIAATSAVTLVLGAGAVIGAWLTGRAPGRATEGAPPVVHAAAETAESLGSWLMGAGVILLITMGRRAYRDHSARRTIGILWDVGTFWPRAAHPFAPPCYAERAVPDLTWRMATWTERFDGRLVLSGHSQGSVLAAAAVWQLDLVTRSRVALLTYGSPLERLYGRWFPAFFGPPALTGLHREMDDWRNLWRFTDPIGGPIRLTCEGGRRIDQGPLRDPLSFGRTLQNPLPAQILGHGDYQADPVFGTVRAELIARLSPDLPGQRPAGDESPEGRPAQGSSGRSSG</sequence>
<keyword evidence="2" id="KW-0472">Membrane</keyword>
<gene>
    <name evidence="3" type="ORF">BG653_02182</name>
    <name evidence="4" type="ORF">CP981_05825</name>
</gene>
<feature type="transmembrane region" description="Helical" evidence="2">
    <location>
        <begin position="375"/>
        <end position="395"/>
    </location>
</feature>
<dbReference type="Proteomes" id="UP000194225">
    <property type="component" value="Unassembled WGS sequence"/>
</dbReference>
<evidence type="ECO:0000313" key="4">
    <source>
        <dbReference type="EMBL" id="QEV56648.1"/>
    </source>
</evidence>
<dbReference type="InterPro" id="IPR029058">
    <property type="entry name" value="AB_hydrolase_fold"/>
</dbReference>
<dbReference type="EMBL" id="MIGA01000010">
    <property type="protein sequence ID" value="OSY46510.1"/>
    <property type="molecule type" value="Genomic_DNA"/>
</dbReference>
<evidence type="ECO:0000313" key="6">
    <source>
        <dbReference type="Proteomes" id="UP000325458"/>
    </source>
</evidence>
<feature type="transmembrane region" description="Helical" evidence="2">
    <location>
        <begin position="535"/>
        <end position="555"/>
    </location>
</feature>
<dbReference type="EMBL" id="CP023691">
    <property type="protein sequence ID" value="QEV56648.1"/>
    <property type="molecule type" value="Genomic_DNA"/>
</dbReference>
<name>A0AAE6NRE6_STRPT</name>
<keyword evidence="2" id="KW-1133">Transmembrane helix</keyword>
<evidence type="ECO:0000256" key="1">
    <source>
        <dbReference type="SAM" id="MobiDB-lite"/>
    </source>
</evidence>
<feature type="transmembrane region" description="Helical" evidence="2">
    <location>
        <begin position="424"/>
        <end position="445"/>
    </location>
</feature>
<dbReference type="SUPFAM" id="SSF53474">
    <property type="entry name" value="alpha/beta-Hydrolases"/>
    <property type="match status" value="1"/>
</dbReference>
<dbReference type="Proteomes" id="UP000325458">
    <property type="component" value="Chromosome"/>
</dbReference>
<proteinExistence type="predicted"/>
<evidence type="ECO:0000256" key="2">
    <source>
        <dbReference type="SAM" id="Phobius"/>
    </source>
</evidence>
<feature type="transmembrane region" description="Helical" evidence="2">
    <location>
        <begin position="337"/>
        <end position="355"/>
    </location>
</feature>
<feature type="transmembrane region" description="Helical" evidence="2">
    <location>
        <begin position="160"/>
        <end position="177"/>
    </location>
</feature>
<organism evidence="4 6">
    <name type="scientific">Streptomyces platensis</name>
    <dbReference type="NCBI Taxonomy" id="58346"/>
    <lineage>
        <taxon>Bacteria</taxon>
        <taxon>Bacillati</taxon>
        <taxon>Actinomycetota</taxon>
        <taxon>Actinomycetes</taxon>
        <taxon>Kitasatosporales</taxon>
        <taxon>Streptomycetaceae</taxon>
        <taxon>Streptomyces</taxon>
    </lineage>
</organism>
<reference evidence="4 6" key="2">
    <citation type="submission" date="2017-09" db="EMBL/GenBank/DDBJ databases">
        <authorList>
            <person name="Lee N."/>
            <person name="Cho B.-K."/>
        </authorList>
    </citation>
    <scope>NUCLEOTIDE SEQUENCE [LARGE SCALE GENOMIC DNA]</scope>
    <source>
        <strain evidence="4 6">ATCC 23948</strain>
    </source>
</reference>
<feature type="transmembrane region" description="Helical" evidence="2">
    <location>
        <begin position="300"/>
        <end position="317"/>
    </location>
</feature>
<evidence type="ECO:0000313" key="3">
    <source>
        <dbReference type="EMBL" id="OSY46510.1"/>
    </source>
</evidence>
<accession>A0AAE6NRE6</accession>
<dbReference type="AlphaFoldDB" id="A0AAE6NRE6"/>
<feature type="transmembrane region" description="Helical" evidence="2">
    <location>
        <begin position="487"/>
        <end position="509"/>
    </location>
</feature>
<feature type="transmembrane region" description="Helical" evidence="2">
    <location>
        <begin position="226"/>
        <end position="245"/>
    </location>
</feature>
<evidence type="ECO:0000313" key="5">
    <source>
        <dbReference type="Proteomes" id="UP000194225"/>
    </source>
</evidence>
<protein>
    <recommendedName>
        <fullName evidence="7">Lipase (Class 3)</fullName>
    </recommendedName>
</protein>
<reference evidence="3 5" key="1">
    <citation type="submission" date="2016-09" db="EMBL/GenBank/DDBJ databases">
        <title>Streptomyces platensis DSM40041, a candidate organism with high potential of specific P450 cytochromes.</title>
        <authorList>
            <person name="Grumaz C."/>
            <person name="Vainshtein Y."/>
            <person name="Kirstahler P."/>
            <person name="Sohn K."/>
        </authorList>
    </citation>
    <scope>NUCLEOTIDE SEQUENCE [LARGE SCALE GENOMIC DNA]</scope>
    <source>
        <strain evidence="3 5">DSM 40041</strain>
    </source>
</reference>